<keyword evidence="3" id="KW-1185">Reference proteome</keyword>
<dbReference type="AlphaFoldDB" id="A0A2I1DIQ8"/>
<evidence type="ECO:0000313" key="2">
    <source>
        <dbReference type="EMBL" id="PKY09757.1"/>
    </source>
</evidence>
<sequence>MKKYLHIGLSAVILSSALALGPVAAAQTVTWTGKSYIPVPVRRHDLTELVMPDAIATWWDEAPDRIDVSPVPGTKNILSIRALSKNPSQRLFIRGENGTIYMADISRKLPYTPMVKVRNATTSFHNELNAAAKTTPETFMRALIRGNVMPGFSAKRVNTIIMDAPPYKIVAKAIVSSPEMTGIIATWEKDSLQPKVRFNPVTFTVHIPGAGKLRMVSTNQWTLSQGQKATMYMIFTR</sequence>
<dbReference type="InParanoid" id="A0A2I1DIQ8"/>
<name>A0A2I1DIQ8_9PROT</name>
<gene>
    <name evidence="2" type="ORF">B1757_13230</name>
</gene>
<evidence type="ECO:0000313" key="3">
    <source>
        <dbReference type="Proteomes" id="UP000234329"/>
    </source>
</evidence>
<dbReference type="Proteomes" id="UP000234329">
    <property type="component" value="Unassembled WGS sequence"/>
</dbReference>
<feature type="signal peptide" evidence="1">
    <location>
        <begin position="1"/>
        <end position="25"/>
    </location>
</feature>
<reference evidence="2 3" key="1">
    <citation type="submission" date="2017-03" db="EMBL/GenBank/DDBJ databases">
        <title>Draft genime sequence of the acidophilic sulfur-oxidizing bacterium Acidithiobacillus sp. SH, isolated from seawater.</title>
        <authorList>
            <person name="Sharmin S."/>
            <person name="Tokuhisa M."/>
            <person name="Kanao T."/>
            <person name="Kamimura K."/>
        </authorList>
    </citation>
    <scope>NUCLEOTIDE SEQUENCE [LARGE SCALE GENOMIC DNA]</scope>
    <source>
        <strain evidence="2 3">SH</strain>
    </source>
</reference>
<comment type="caution">
    <text evidence="2">The sequence shown here is derived from an EMBL/GenBank/DDBJ whole genome shotgun (WGS) entry which is preliminary data.</text>
</comment>
<dbReference type="OrthoDB" id="9928016at2"/>
<organism evidence="2 3">
    <name type="scientific">Acidithiobacillus marinus</name>
    <dbReference type="NCBI Taxonomy" id="187490"/>
    <lineage>
        <taxon>Bacteria</taxon>
        <taxon>Pseudomonadati</taxon>
        <taxon>Pseudomonadota</taxon>
        <taxon>Acidithiobacillia</taxon>
        <taxon>Acidithiobacillales</taxon>
        <taxon>Acidithiobacillaceae</taxon>
        <taxon>Acidithiobacillus</taxon>
    </lineage>
</organism>
<evidence type="ECO:0000256" key="1">
    <source>
        <dbReference type="SAM" id="SignalP"/>
    </source>
</evidence>
<proteinExistence type="predicted"/>
<feature type="chain" id="PRO_5014139159" evidence="1">
    <location>
        <begin position="26"/>
        <end position="237"/>
    </location>
</feature>
<keyword evidence="1" id="KW-0732">Signal</keyword>
<protein>
    <submittedName>
        <fullName evidence="2">Uncharacterized protein</fullName>
    </submittedName>
</protein>
<dbReference type="EMBL" id="MXAV01000051">
    <property type="protein sequence ID" value="PKY09757.1"/>
    <property type="molecule type" value="Genomic_DNA"/>
</dbReference>
<accession>A0A2I1DIQ8</accession>